<sequence>MARAGKGMAKRFVSRCRMWMIACVLAGVSITLSWRPEMKKTLPVGVLALGLLAAGCGAGEAGATGPVAADQVKASPTYGGPSVSPTTRSRVGLGETRLGKVLTGAGGRTLYLFEKDRRGGSRCYDDCAKVWPPYLTGDRPRAGSGVRASLLGTVRRTGGTRQVTYGGHPLYYYVRDHRPGDVTGHDVESFGEEWYAVGVNGRKAED</sequence>
<dbReference type="EMBL" id="BMQJ01000006">
    <property type="protein sequence ID" value="GGP97665.1"/>
    <property type="molecule type" value="Genomic_DNA"/>
</dbReference>
<comment type="caution">
    <text evidence="1">The sequence shown here is derived from an EMBL/GenBank/DDBJ whole genome shotgun (WGS) entry which is preliminary data.</text>
</comment>
<dbReference type="Pfam" id="PF03640">
    <property type="entry name" value="Lipoprotein_15"/>
    <property type="match status" value="2"/>
</dbReference>
<organism evidence="1 2">
    <name type="scientific">Streptosporangium pseudovulgare</name>
    <dbReference type="NCBI Taxonomy" id="35765"/>
    <lineage>
        <taxon>Bacteria</taxon>
        <taxon>Bacillati</taxon>
        <taxon>Actinomycetota</taxon>
        <taxon>Actinomycetes</taxon>
        <taxon>Streptosporangiales</taxon>
        <taxon>Streptosporangiaceae</taxon>
        <taxon>Streptosporangium</taxon>
    </lineage>
</organism>
<name>A0ABQ2QWT0_9ACTN</name>
<evidence type="ECO:0000313" key="2">
    <source>
        <dbReference type="Proteomes" id="UP000611554"/>
    </source>
</evidence>
<dbReference type="PANTHER" id="PTHR39335">
    <property type="entry name" value="BLL4220 PROTEIN"/>
    <property type="match status" value="1"/>
</dbReference>
<dbReference type="Proteomes" id="UP000611554">
    <property type="component" value="Unassembled WGS sequence"/>
</dbReference>
<dbReference type="PANTHER" id="PTHR39335:SF1">
    <property type="entry name" value="BLL4220 PROTEIN"/>
    <property type="match status" value="1"/>
</dbReference>
<keyword evidence="2" id="KW-1185">Reference proteome</keyword>
<reference evidence="2" key="1">
    <citation type="journal article" date="2019" name="Int. J. Syst. Evol. Microbiol.">
        <title>The Global Catalogue of Microorganisms (GCM) 10K type strain sequencing project: providing services to taxonomists for standard genome sequencing and annotation.</title>
        <authorList>
            <consortium name="The Broad Institute Genomics Platform"/>
            <consortium name="The Broad Institute Genome Sequencing Center for Infectious Disease"/>
            <person name="Wu L."/>
            <person name="Ma J."/>
        </authorList>
    </citation>
    <scope>NUCLEOTIDE SEQUENCE [LARGE SCALE GENOMIC DNA]</scope>
    <source>
        <strain evidence="2">JCM 3115</strain>
    </source>
</reference>
<accession>A0ABQ2QWT0</accession>
<proteinExistence type="predicted"/>
<evidence type="ECO:0008006" key="3">
    <source>
        <dbReference type="Google" id="ProtNLM"/>
    </source>
</evidence>
<dbReference type="InterPro" id="IPR005297">
    <property type="entry name" value="Lipoprotein_repeat"/>
</dbReference>
<gene>
    <name evidence="1" type="ORF">GCM10010140_29680</name>
</gene>
<protein>
    <recommendedName>
        <fullName evidence="3">Lipoprotein with Yx(FWY)xxD motif</fullName>
    </recommendedName>
</protein>
<evidence type="ECO:0000313" key="1">
    <source>
        <dbReference type="EMBL" id="GGP97665.1"/>
    </source>
</evidence>